<reference evidence="3" key="1">
    <citation type="journal article" date="2019" name="Int. J. Syst. Evol. Microbiol.">
        <title>The Global Catalogue of Microorganisms (GCM) 10K type strain sequencing project: providing services to taxonomists for standard genome sequencing and annotation.</title>
        <authorList>
            <consortium name="The Broad Institute Genomics Platform"/>
            <consortium name="The Broad Institute Genome Sequencing Center for Infectious Disease"/>
            <person name="Wu L."/>
            <person name="Ma J."/>
        </authorList>
    </citation>
    <scope>NUCLEOTIDE SEQUENCE [LARGE SCALE GENOMIC DNA]</scope>
    <source>
        <strain evidence="3">JCM 18204</strain>
    </source>
</reference>
<dbReference type="InterPro" id="IPR047798">
    <property type="entry name" value="BPSS1780-like"/>
</dbReference>
<name>A0ABP9AZM7_9GAMM</name>
<accession>A0ABP9AZM7</accession>
<feature type="transmembrane region" description="Helical" evidence="1">
    <location>
        <begin position="56"/>
        <end position="76"/>
    </location>
</feature>
<evidence type="ECO:0000256" key="1">
    <source>
        <dbReference type="SAM" id="Phobius"/>
    </source>
</evidence>
<dbReference type="NCBIfam" id="NF041043">
    <property type="entry name" value="BPSS1780_fam"/>
    <property type="match status" value="1"/>
</dbReference>
<keyword evidence="1" id="KW-1133">Transmembrane helix</keyword>
<evidence type="ECO:0000313" key="2">
    <source>
        <dbReference type="EMBL" id="GAA4788505.1"/>
    </source>
</evidence>
<feature type="transmembrane region" description="Helical" evidence="1">
    <location>
        <begin position="102"/>
        <end position="124"/>
    </location>
</feature>
<keyword evidence="3" id="KW-1185">Reference proteome</keyword>
<feature type="transmembrane region" description="Helical" evidence="1">
    <location>
        <begin position="29"/>
        <end position="50"/>
    </location>
</feature>
<feature type="transmembrane region" description="Helical" evidence="1">
    <location>
        <begin position="209"/>
        <end position="241"/>
    </location>
</feature>
<dbReference type="EMBL" id="BAABJE010000005">
    <property type="protein sequence ID" value="GAA4788505.1"/>
    <property type="molecule type" value="Genomic_DNA"/>
</dbReference>
<dbReference type="Proteomes" id="UP001499959">
    <property type="component" value="Unassembled WGS sequence"/>
</dbReference>
<organism evidence="2 3">
    <name type="scientific">Lysobacter hankyongensis</name>
    <dbReference type="NCBI Taxonomy" id="1176535"/>
    <lineage>
        <taxon>Bacteria</taxon>
        <taxon>Pseudomonadati</taxon>
        <taxon>Pseudomonadota</taxon>
        <taxon>Gammaproteobacteria</taxon>
        <taxon>Lysobacterales</taxon>
        <taxon>Lysobacteraceae</taxon>
        <taxon>Lysobacter</taxon>
    </lineage>
</organism>
<evidence type="ECO:0000313" key="3">
    <source>
        <dbReference type="Proteomes" id="UP001499959"/>
    </source>
</evidence>
<feature type="transmembrane region" description="Helical" evidence="1">
    <location>
        <begin position="162"/>
        <end position="188"/>
    </location>
</feature>
<keyword evidence="1" id="KW-0472">Membrane</keyword>
<feature type="transmembrane region" description="Helical" evidence="1">
    <location>
        <begin position="247"/>
        <end position="269"/>
    </location>
</feature>
<sequence length="289" mass="30770">MEIRKVPAAAGAEWLLDAFRLLKKSPIGFGLLAVIYAVLWLIVVLVSGTAPPMAKALQLIFIVIGPLLMAGMIFAAHEVAEGRSAAPAHLLASIRTGKAARLLTTLIPQFAVLFLIFGLLFLMVGQENLDKLSALMLKIQTEAQNGGQVDPQLFLDLPAGRLFLWMVLALGIGFLSLLLTLTVVPDMLFNDVRLVPAMKRSFTACVRNLPALIVFMVLAFVILFAAGIGAGIVMGIAQLVFGQTATLIGNALMNGFFICFIAGAMYFAWKQMLGAADVAAPGESPGVAM</sequence>
<protein>
    <submittedName>
        <fullName evidence="2">BPSS1780 family membrane protein</fullName>
    </submittedName>
</protein>
<keyword evidence="1" id="KW-0812">Transmembrane</keyword>
<gene>
    <name evidence="2" type="ORF">GCM10023307_11970</name>
</gene>
<dbReference type="RefSeq" id="WP_345302404.1">
    <property type="nucleotide sequence ID" value="NZ_BAABJE010000005.1"/>
</dbReference>
<comment type="caution">
    <text evidence="2">The sequence shown here is derived from an EMBL/GenBank/DDBJ whole genome shotgun (WGS) entry which is preliminary data.</text>
</comment>
<proteinExistence type="predicted"/>